<dbReference type="GO" id="GO:0005886">
    <property type="term" value="C:plasma membrane"/>
    <property type="evidence" value="ECO:0007669"/>
    <property type="project" value="TreeGrafter"/>
</dbReference>
<dbReference type="PANTHER" id="PTHR45436">
    <property type="entry name" value="SENSOR HISTIDINE KINASE YKOH"/>
    <property type="match status" value="1"/>
</dbReference>
<dbReference type="SMART" id="SM00387">
    <property type="entry name" value="HATPase_c"/>
    <property type="match status" value="1"/>
</dbReference>
<comment type="subcellular location">
    <subcellularLocation>
        <location evidence="2">Membrane</location>
    </subcellularLocation>
</comment>
<dbReference type="Pfam" id="PF02518">
    <property type="entry name" value="HATPase_c"/>
    <property type="match status" value="1"/>
</dbReference>
<dbReference type="PROSITE" id="PS50109">
    <property type="entry name" value="HIS_KIN"/>
    <property type="match status" value="1"/>
</dbReference>
<reference evidence="14" key="1">
    <citation type="submission" date="2015-10" db="EMBL/GenBank/DDBJ databases">
        <authorList>
            <person name="Gilbert D.G."/>
        </authorList>
    </citation>
    <scope>NUCLEOTIDE SEQUENCE</scope>
</reference>
<keyword evidence="9" id="KW-0902">Two-component regulatory system</keyword>
<dbReference type="PANTHER" id="PTHR45436:SF8">
    <property type="entry name" value="HISTIDINE KINASE"/>
    <property type="match status" value="1"/>
</dbReference>
<dbReference type="Gene3D" id="1.10.287.130">
    <property type="match status" value="1"/>
</dbReference>
<dbReference type="PRINTS" id="PR00344">
    <property type="entry name" value="BCTRLSENSOR"/>
</dbReference>
<dbReference type="SMART" id="SM00388">
    <property type="entry name" value="HisKA"/>
    <property type="match status" value="1"/>
</dbReference>
<keyword evidence="10 11" id="KW-0472">Membrane</keyword>
<evidence type="ECO:0000256" key="5">
    <source>
        <dbReference type="ARBA" id="ARBA00022679"/>
    </source>
</evidence>
<dbReference type="InterPro" id="IPR050428">
    <property type="entry name" value="TCS_sensor_his_kinase"/>
</dbReference>
<dbReference type="AlphaFoldDB" id="A0A160TG61"/>
<dbReference type="Gene3D" id="6.10.340.10">
    <property type="match status" value="1"/>
</dbReference>
<dbReference type="InterPro" id="IPR003594">
    <property type="entry name" value="HATPase_dom"/>
</dbReference>
<organism evidence="14">
    <name type="scientific">hydrothermal vent metagenome</name>
    <dbReference type="NCBI Taxonomy" id="652676"/>
    <lineage>
        <taxon>unclassified sequences</taxon>
        <taxon>metagenomes</taxon>
        <taxon>ecological metagenomes</taxon>
    </lineage>
</organism>
<proteinExistence type="predicted"/>
<evidence type="ECO:0000256" key="8">
    <source>
        <dbReference type="ARBA" id="ARBA00022989"/>
    </source>
</evidence>
<evidence type="ECO:0000256" key="11">
    <source>
        <dbReference type="SAM" id="Phobius"/>
    </source>
</evidence>
<evidence type="ECO:0000256" key="3">
    <source>
        <dbReference type="ARBA" id="ARBA00012438"/>
    </source>
</evidence>
<keyword evidence="8 11" id="KW-1133">Transmembrane helix</keyword>
<dbReference type="SUPFAM" id="SSF47384">
    <property type="entry name" value="Homodimeric domain of signal transducing histidine kinase"/>
    <property type="match status" value="1"/>
</dbReference>
<gene>
    <name evidence="14" type="ORF">MGWOODY_Smn3705</name>
</gene>
<protein>
    <recommendedName>
        <fullName evidence="3">histidine kinase</fullName>
        <ecNumber evidence="3">2.7.13.3</ecNumber>
    </recommendedName>
</protein>
<accession>A0A160TG61</accession>
<dbReference type="EC" id="2.7.13.3" evidence="3"/>
<name>A0A160TG61_9ZZZZ</name>
<dbReference type="EMBL" id="CZQE01000082">
    <property type="protein sequence ID" value="CUS43775.1"/>
    <property type="molecule type" value="Genomic_DNA"/>
</dbReference>
<dbReference type="CDD" id="cd06225">
    <property type="entry name" value="HAMP"/>
    <property type="match status" value="1"/>
</dbReference>
<dbReference type="CDD" id="cd00082">
    <property type="entry name" value="HisKA"/>
    <property type="match status" value="1"/>
</dbReference>
<sequence>MPRLPSSTAFRFAAFYSLAFTALILALGTAMYWAIRQELRYELEQRVVTERGAILREASNLGAGGLEKIIAERARQERGDMRYAVLDAAGRLQAGRKVTAIPSSGWSNMWFVKDGGMLDDTRAFASRTAGGGTLIVGADPEAIEELDGRIIPLFAIAFSLIAAIGVIGTFLLSGALGRRLGAINRTADAIIGGDLAQRMPLSGTGDEFDRLSETLNQMLDRIAGLLDNLRQVSGDIAHDLRTPLARLRQKLDIALASNADAPALRTAMQQAIEQTEDMLDLFAAILSISEVEAGGVVVRMTGLDLSALMTDLADSYLPSAEDSGRQLLRSIAPDVEIDGNRELIAQLVVNLLDNALRHTPPGTAIGIALAAGEEGVQLVVSDRGPGIPEADRERVFARFARLESSRTTPGHGLGLSLVAAIARAHGGTVRLDDNYPGVTAMVNLPRRPR</sequence>
<evidence type="ECO:0000259" key="12">
    <source>
        <dbReference type="PROSITE" id="PS50109"/>
    </source>
</evidence>
<feature type="transmembrane region" description="Helical" evidence="11">
    <location>
        <begin position="150"/>
        <end position="176"/>
    </location>
</feature>
<keyword evidence="6 11" id="KW-0812">Transmembrane</keyword>
<keyword evidence="5" id="KW-0808">Transferase</keyword>
<dbReference type="Gene3D" id="3.30.565.10">
    <property type="entry name" value="Histidine kinase-like ATPase, C-terminal domain"/>
    <property type="match status" value="1"/>
</dbReference>
<evidence type="ECO:0000256" key="7">
    <source>
        <dbReference type="ARBA" id="ARBA00022777"/>
    </source>
</evidence>
<dbReference type="CDD" id="cd00075">
    <property type="entry name" value="HATPase"/>
    <property type="match status" value="1"/>
</dbReference>
<evidence type="ECO:0000256" key="6">
    <source>
        <dbReference type="ARBA" id="ARBA00022692"/>
    </source>
</evidence>
<dbReference type="SMART" id="SM00304">
    <property type="entry name" value="HAMP"/>
    <property type="match status" value="1"/>
</dbReference>
<evidence type="ECO:0000259" key="13">
    <source>
        <dbReference type="PROSITE" id="PS50885"/>
    </source>
</evidence>
<feature type="transmembrane region" description="Helical" evidence="11">
    <location>
        <begin position="12"/>
        <end position="35"/>
    </location>
</feature>
<evidence type="ECO:0000256" key="10">
    <source>
        <dbReference type="ARBA" id="ARBA00023136"/>
    </source>
</evidence>
<dbReference type="InterPro" id="IPR003661">
    <property type="entry name" value="HisK_dim/P_dom"/>
</dbReference>
<dbReference type="InterPro" id="IPR036097">
    <property type="entry name" value="HisK_dim/P_sf"/>
</dbReference>
<keyword evidence="4" id="KW-0597">Phosphoprotein</keyword>
<keyword evidence="7 14" id="KW-0418">Kinase</keyword>
<evidence type="ECO:0000256" key="9">
    <source>
        <dbReference type="ARBA" id="ARBA00023012"/>
    </source>
</evidence>
<dbReference type="SUPFAM" id="SSF55874">
    <property type="entry name" value="ATPase domain of HSP90 chaperone/DNA topoisomerase II/histidine kinase"/>
    <property type="match status" value="1"/>
</dbReference>
<dbReference type="Pfam" id="PF00672">
    <property type="entry name" value="HAMP"/>
    <property type="match status" value="1"/>
</dbReference>
<evidence type="ECO:0000256" key="1">
    <source>
        <dbReference type="ARBA" id="ARBA00000085"/>
    </source>
</evidence>
<comment type="catalytic activity">
    <reaction evidence="1">
        <text>ATP + protein L-histidine = ADP + protein N-phospho-L-histidine.</text>
        <dbReference type="EC" id="2.7.13.3"/>
    </reaction>
</comment>
<dbReference type="InterPro" id="IPR004358">
    <property type="entry name" value="Sig_transdc_His_kin-like_C"/>
</dbReference>
<dbReference type="InterPro" id="IPR003660">
    <property type="entry name" value="HAMP_dom"/>
</dbReference>
<dbReference type="InterPro" id="IPR005467">
    <property type="entry name" value="His_kinase_dom"/>
</dbReference>
<evidence type="ECO:0000256" key="4">
    <source>
        <dbReference type="ARBA" id="ARBA00022553"/>
    </source>
</evidence>
<feature type="domain" description="HAMP" evidence="13">
    <location>
        <begin position="174"/>
        <end position="227"/>
    </location>
</feature>
<dbReference type="Pfam" id="PF00512">
    <property type="entry name" value="HisKA"/>
    <property type="match status" value="1"/>
</dbReference>
<evidence type="ECO:0000256" key="2">
    <source>
        <dbReference type="ARBA" id="ARBA00004370"/>
    </source>
</evidence>
<dbReference type="PROSITE" id="PS50885">
    <property type="entry name" value="HAMP"/>
    <property type="match status" value="1"/>
</dbReference>
<dbReference type="SUPFAM" id="SSF158472">
    <property type="entry name" value="HAMP domain-like"/>
    <property type="match status" value="1"/>
</dbReference>
<evidence type="ECO:0000313" key="14">
    <source>
        <dbReference type="EMBL" id="CUS43775.1"/>
    </source>
</evidence>
<dbReference type="InterPro" id="IPR036890">
    <property type="entry name" value="HATPase_C_sf"/>
</dbReference>
<feature type="domain" description="Histidine kinase" evidence="12">
    <location>
        <begin position="235"/>
        <end position="448"/>
    </location>
</feature>
<dbReference type="GO" id="GO:0000155">
    <property type="term" value="F:phosphorelay sensor kinase activity"/>
    <property type="evidence" value="ECO:0007669"/>
    <property type="project" value="InterPro"/>
</dbReference>